<evidence type="ECO:0000256" key="1">
    <source>
        <dbReference type="SAM" id="Phobius"/>
    </source>
</evidence>
<keyword evidence="1" id="KW-0472">Membrane</keyword>
<dbReference type="AlphaFoldDB" id="A0A1A6C4J6"/>
<protein>
    <submittedName>
        <fullName evidence="2">Uncharacterized protein</fullName>
    </submittedName>
</protein>
<organism evidence="2 3">
    <name type="scientific">Acidihalobacter prosperus</name>
    <dbReference type="NCBI Taxonomy" id="160660"/>
    <lineage>
        <taxon>Bacteria</taxon>
        <taxon>Pseudomonadati</taxon>
        <taxon>Pseudomonadota</taxon>
        <taxon>Gammaproteobacteria</taxon>
        <taxon>Chromatiales</taxon>
        <taxon>Ectothiorhodospiraceae</taxon>
        <taxon>Acidihalobacter</taxon>
    </lineage>
</organism>
<accession>A0A1A6C4J6</accession>
<evidence type="ECO:0000313" key="2">
    <source>
        <dbReference type="EMBL" id="OBS09482.1"/>
    </source>
</evidence>
<feature type="transmembrane region" description="Helical" evidence="1">
    <location>
        <begin position="15"/>
        <end position="38"/>
    </location>
</feature>
<reference evidence="2 3" key="1">
    <citation type="journal article" date="2014" name="Genome Announc.">
        <title>Draft Genome Sequence of the Iron-Oxidizing, Acidophilic, and Halotolerant 'Thiobacillus prosperus' Type Strain DSM 5130.</title>
        <authorList>
            <person name="Ossandon F.J."/>
            <person name="Cardenas J.P."/>
            <person name="Corbett M."/>
            <person name="Quatrini R."/>
            <person name="Holmes D.S."/>
            <person name="Watkin E."/>
        </authorList>
    </citation>
    <scope>NUCLEOTIDE SEQUENCE [LARGE SCALE GENOMIC DNA]</scope>
    <source>
        <strain evidence="2 3">DSM 5130</strain>
    </source>
</reference>
<dbReference type="EMBL" id="JQSG02000003">
    <property type="protein sequence ID" value="OBS09482.1"/>
    <property type="molecule type" value="Genomic_DNA"/>
</dbReference>
<dbReference type="RefSeq" id="WP_038087931.1">
    <property type="nucleotide sequence ID" value="NZ_JQSG02000003.1"/>
</dbReference>
<keyword evidence="1" id="KW-0812">Transmembrane</keyword>
<gene>
    <name evidence="2" type="ORF">Thpro_021810</name>
</gene>
<dbReference type="STRING" id="160660.BJI67_00635"/>
<feature type="transmembrane region" description="Helical" evidence="1">
    <location>
        <begin position="140"/>
        <end position="162"/>
    </location>
</feature>
<name>A0A1A6C4J6_9GAMM</name>
<sequence>MSAAGVSAPARLPQVLWRLCVAMLFALLAVDAAATLALHWLLHWPLGRPVAWPQALAGVYVAAEFPWYVIQHGITSFFGLTAFENRLIEPYQGSVPIEMLAIAIPVAWVILSYLGVLWLAARGRRQAEIAGAPPYTTRGLAVGMGFALLYVAVVLVTVHAAVDGFAVLDFKLLAR</sequence>
<keyword evidence="1" id="KW-1133">Transmembrane helix</keyword>
<feature type="transmembrane region" description="Helical" evidence="1">
    <location>
        <begin position="99"/>
        <end position="120"/>
    </location>
</feature>
<comment type="caution">
    <text evidence="2">The sequence shown here is derived from an EMBL/GenBank/DDBJ whole genome shotgun (WGS) entry which is preliminary data.</text>
</comment>
<dbReference type="Proteomes" id="UP000029273">
    <property type="component" value="Unassembled WGS sequence"/>
</dbReference>
<dbReference type="OrthoDB" id="9832232at2"/>
<proteinExistence type="predicted"/>
<keyword evidence="3" id="KW-1185">Reference proteome</keyword>
<evidence type="ECO:0000313" key="3">
    <source>
        <dbReference type="Proteomes" id="UP000029273"/>
    </source>
</evidence>